<protein>
    <submittedName>
        <fullName evidence="1">Uncharacterized protein</fullName>
    </submittedName>
</protein>
<gene>
    <name evidence="1" type="ORF">DET55_11489</name>
</gene>
<dbReference type="AlphaFoldDB" id="A0A3D9UVN0"/>
<reference evidence="1 2" key="1">
    <citation type="submission" date="2018-08" db="EMBL/GenBank/DDBJ databases">
        <title>Freshwater and sediment microbial communities from various areas in North America, analyzing microbe dynamics in response to fracking.</title>
        <authorList>
            <person name="Lamendella R."/>
        </authorList>
    </citation>
    <scope>NUCLEOTIDE SEQUENCE [LARGE SCALE GENOMIC DNA]</scope>
    <source>
        <strain evidence="1 2">DB-1</strain>
    </source>
</reference>
<accession>A0A3D9UVN0</accession>
<evidence type="ECO:0000313" key="1">
    <source>
        <dbReference type="EMBL" id="REF33256.1"/>
    </source>
</evidence>
<organism evidence="1 2">
    <name type="scientific">Bacillus mycoides</name>
    <dbReference type="NCBI Taxonomy" id="1405"/>
    <lineage>
        <taxon>Bacteria</taxon>
        <taxon>Bacillati</taxon>
        <taxon>Bacillota</taxon>
        <taxon>Bacilli</taxon>
        <taxon>Bacillales</taxon>
        <taxon>Bacillaceae</taxon>
        <taxon>Bacillus</taxon>
        <taxon>Bacillus cereus group</taxon>
    </lineage>
</organism>
<dbReference type="Proteomes" id="UP000256530">
    <property type="component" value="Unassembled WGS sequence"/>
</dbReference>
<dbReference type="InterPro" id="IPR045707">
    <property type="entry name" value="DUF6063"/>
</dbReference>
<comment type="caution">
    <text evidence="1">The sequence shown here is derived from an EMBL/GenBank/DDBJ whole genome shotgun (WGS) entry which is preliminary data.</text>
</comment>
<dbReference type="EMBL" id="QTTY01000014">
    <property type="protein sequence ID" value="REF33256.1"/>
    <property type="molecule type" value="Genomic_DNA"/>
</dbReference>
<sequence length="249" mass="29350">MLNMESVEVANEIYSALLEKRALKDEDALVFKYKQNESARLILKNRCKVEGTEILLGKEYLHLVTKDGSLYSSAFSQMKEKYYVIENKRILHLIGLLHFVFFSEASIEISTTQIEWLQNGVSYYKLIEQADKVFKQFYDTQVKSNGEFSKKFSIAIDEIYHMWKDLDIDYPLRQRVTMNRKTKFGLIHTAMKILEDDGLVFIKIFKKNAEAIPTRILNERLDLQFNNNAKFHEIKNLINQIKDDERKDE</sequence>
<name>A0A3D9UVN0_BACMY</name>
<evidence type="ECO:0000313" key="2">
    <source>
        <dbReference type="Proteomes" id="UP000256530"/>
    </source>
</evidence>
<proteinExistence type="predicted"/>
<dbReference type="Pfam" id="PF19539">
    <property type="entry name" value="DUF6063"/>
    <property type="match status" value="1"/>
</dbReference>
<dbReference type="RefSeq" id="WP_113937336.1">
    <property type="nucleotide sequence ID" value="NZ_QTTY01000014.1"/>
</dbReference>